<name>A0AAD7ND54_9AGAR</name>
<protein>
    <submittedName>
        <fullName evidence="2">Uncharacterized protein</fullName>
    </submittedName>
</protein>
<evidence type="ECO:0000313" key="3">
    <source>
        <dbReference type="Proteomes" id="UP001215598"/>
    </source>
</evidence>
<accession>A0AAD7ND54</accession>
<proteinExistence type="predicted"/>
<comment type="caution">
    <text evidence="2">The sequence shown here is derived from an EMBL/GenBank/DDBJ whole genome shotgun (WGS) entry which is preliminary data.</text>
</comment>
<evidence type="ECO:0000313" key="2">
    <source>
        <dbReference type="EMBL" id="KAJ7756932.1"/>
    </source>
</evidence>
<dbReference type="EMBL" id="JARKIB010000045">
    <property type="protein sequence ID" value="KAJ7756932.1"/>
    <property type="molecule type" value="Genomic_DNA"/>
</dbReference>
<feature type="region of interest" description="Disordered" evidence="1">
    <location>
        <begin position="153"/>
        <end position="182"/>
    </location>
</feature>
<reference evidence="2" key="1">
    <citation type="submission" date="2023-03" db="EMBL/GenBank/DDBJ databases">
        <title>Massive genome expansion in bonnet fungi (Mycena s.s.) driven by repeated elements and novel gene families across ecological guilds.</title>
        <authorList>
            <consortium name="Lawrence Berkeley National Laboratory"/>
            <person name="Harder C.B."/>
            <person name="Miyauchi S."/>
            <person name="Viragh M."/>
            <person name="Kuo A."/>
            <person name="Thoen E."/>
            <person name="Andreopoulos B."/>
            <person name="Lu D."/>
            <person name="Skrede I."/>
            <person name="Drula E."/>
            <person name="Henrissat B."/>
            <person name="Morin E."/>
            <person name="Kohler A."/>
            <person name="Barry K."/>
            <person name="LaButti K."/>
            <person name="Morin E."/>
            <person name="Salamov A."/>
            <person name="Lipzen A."/>
            <person name="Mereny Z."/>
            <person name="Hegedus B."/>
            <person name="Baldrian P."/>
            <person name="Stursova M."/>
            <person name="Weitz H."/>
            <person name="Taylor A."/>
            <person name="Grigoriev I.V."/>
            <person name="Nagy L.G."/>
            <person name="Martin F."/>
            <person name="Kauserud H."/>
        </authorList>
    </citation>
    <scope>NUCLEOTIDE SEQUENCE</scope>
    <source>
        <strain evidence="2">CBHHK182m</strain>
    </source>
</reference>
<evidence type="ECO:0000256" key="1">
    <source>
        <dbReference type="SAM" id="MobiDB-lite"/>
    </source>
</evidence>
<keyword evidence="3" id="KW-1185">Reference proteome</keyword>
<sequence length="182" mass="20170">MPEFGLDQELETLMRQFLRSNADPSDDDDAILDDDALFCVPHLVESASNLLSSLLALISHHTPARTQSLQDRLNPFDWHAVIDMVASCGLVDATELSNVKARMEAIYGPYDSPAISRIEMRAAARSRVAAALEEGDDLLFEFARPIQEGADNPLLDFTRPTARRPARDVAEEEEIDSDDLDS</sequence>
<gene>
    <name evidence="2" type="ORF">B0H16DRAFT_1537454</name>
</gene>
<dbReference type="AlphaFoldDB" id="A0AAD7ND54"/>
<dbReference type="Proteomes" id="UP001215598">
    <property type="component" value="Unassembled WGS sequence"/>
</dbReference>
<feature type="compositionally biased region" description="Acidic residues" evidence="1">
    <location>
        <begin position="170"/>
        <end position="182"/>
    </location>
</feature>
<organism evidence="2 3">
    <name type="scientific">Mycena metata</name>
    <dbReference type="NCBI Taxonomy" id="1033252"/>
    <lineage>
        <taxon>Eukaryota</taxon>
        <taxon>Fungi</taxon>
        <taxon>Dikarya</taxon>
        <taxon>Basidiomycota</taxon>
        <taxon>Agaricomycotina</taxon>
        <taxon>Agaricomycetes</taxon>
        <taxon>Agaricomycetidae</taxon>
        <taxon>Agaricales</taxon>
        <taxon>Marasmiineae</taxon>
        <taxon>Mycenaceae</taxon>
        <taxon>Mycena</taxon>
    </lineage>
</organism>